<dbReference type="SUPFAM" id="SSF52266">
    <property type="entry name" value="SGNH hydrolase"/>
    <property type="match status" value="1"/>
</dbReference>
<proteinExistence type="predicted"/>
<feature type="chain" id="PRO_5032333126" evidence="2">
    <location>
        <begin position="25"/>
        <end position="604"/>
    </location>
</feature>
<keyword evidence="2" id="KW-0732">Signal</keyword>
<feature type="signal peptide" evidence="2">
    <location>
        <begin position="1"/>
        <end position="24"/>
    </location>
</feature>
<dbReference type="InterPro" id="IPR036514">
    <property type="entry name" value="SGNH_hydro_sf"/>
</dbReference>
<feature type="domain" description="Sialate O-acetylesterase" evidence="3">
    <location>
        <begin position="113"/>
        <end position="272"/>
    </location>
</feature>
<evidence type="ECO:0000313" key="5">
    <source>
        <dbReference type="Proteomes" id="UP000604046"/>
    </source>
</evidence>
<dbReference type="GO" id="GO:0005975">
    <property type="term" value="P:carbohydrate metabolic process"/>
    <property type="evidence" value="ECO:0007669"/>
    <property type="project" value="TreeGrafter"/>
</dbReference>
<protein>
    <submittedName>
        <fullName evidence="4">SIAE protein</fullName>
    </submittedName>
</protein>
<evidence type="ECO:0000313" key="4">
    <source>
        <dbReference type="EMBL" id="CAE7252529.1"/>
    </source>
</evidence>
<reference evidence="4" key="1">
    <citation type="submission" date="2021-02" db="EMBL/GenBank/DDBJ databases">
        <authorList>
            <person name="Dougan E. K."/>
            <person name="Rhodes N."/>
            <person name="Thang M."/>
            <person name="Chan C."/>
        </authorList>
    </citation>
    <scope>NUCLEOTIDE SEQUENCE</scope>
</reference>
<evidence type="ECO:0000259" key="3">
    <source>
        <dbReference type="Pfam" id="PF03629"/>
    </source>
</evidence>
<dbReference type="Pfam" id="PF03629">
    <property type="entry name" value="SASA"/>
    <property type="match status" value="1"/>
</dbReference>
<dbReference type="AlphaFoldDB" id="A0A812M909"/>
<dbReference type="Gene3D" id="3.40.50.1110">
    <property type="entry name" value="SGNH hydrolase"/>
    <property type="match status" value="1"/>
</dbReference>
<keyword evidence="5" id="KW-1185">Reference proteome</keyword>
<evidence type="ECO:0000256" key="2">
    <source>
        <dbReference type="SAM" id="SignalP"/>
    </source>
</evidence>
<sequence>MTLGARSVLASLLAVAFCASPSAAANVSFATVFGDYMVLQRHPVKAALFGTASGVAQVSLQVTQPGSSYVLRADVKDGTWRALLPPTFAGGDWTITATAGDASAALQHVTFGDVWYCSGQSNMALPLKYTLSRNQSVDMVKAKKFDIRIQGMSGNMNPFQPWMQASDATMKPAACDQGDCLFFRFSSTCWYFAESLVEKLGKAAPPIGLIHTAVGGSMIEAWLDNKTMSTCKNVSLGPGNQQFHDQRVMPYVGMSLKGWIWYQGENDMHGTHGNSQLGYGYGCMMLGLVRSWRALWSTTPGTTDPDAPFGFVTLAPSGAEGGNSIGAMRWAQTANYGVAPNPAMPNTFMAQAFDLDDPFGNITCYRAGCCNKDPKPACWSCLGPNGYCSNLTGANFYLGPIHPRDKKPVGERLARAGAVVAYGQQGIYTGPTLSGCSVSGNKVTVHFNSSLLGHTEKVTVQDYHKIKSSRLEVLTNRSLFCLQTAGRKMEQCIDDGTGHATGQGPYDDTKTTWVTVDVTSAGPNSITVDLTKSGGKAYAIRYAWQGSCCDQRDPTGEPCPIASCPLLAEPSGLPANPFLARVEDGRCKCVAPQVCDESLQPIVV</sequence>
<name>A0A812M909_9DINO</name>
<dbReference type="PANTHER" id="PTHR22901:SF0">
    <property type="entry name" value="SIALATE O-ACETYLESTERASE"/>
    <property type="match status" value="1"/>
</dbReference>
<evidence type="ECO:0000256" key="1">
    <source>
        <dbReference type="ARBA" id="ARBA00022801"/>
    </source>
</evidence>
<gene>
    <name evidence="4" type="primary">SIAE</name>
    <name evidence="4" type="ORF">SNAT2548_LOCUS12621</name>
</gene>
<organism evidence="4 5">
    <name type="scientific">Symbiodinium natans</name>
    <dbReference type="NCBI Taxonomy" id="878477"/>
    <lineage>
        <taxon>Eukaryota</taxon>
        <taxon>Sar</taxon>
        <taxon>Alveolata</taxon>
        <taxon>Dinophyceae</taxon>
        <taxon>Suessiales</taxon>
        <taxon>Symbiodiniaceae</taxon>
        <taxon>Symbiodinium</taxon>
    </lineage>
</organism>
<dbReference type="Proteomes" id="UP000604046">
    <property type="component" value="Unassembled WGS sequence"/>
</dbReference>
<accession>A0A812M909</accession>
<keyword evidence="1" id="KW-0378">Hydrolase</keyword>
<dbReference type="OrthoDB" id="430285at2759"/>
<dbReference type="EMBL" id="CAJNDS010001224">
    <property type="protein sequence ID" value="CAE7252529.1"/>
    <property type="molecule type" value="Genomic_DNA"/>
</dbReference>
<dbReference type="PANTHER" id="PTHR22901">
    <property type="entry name" value="SIALATE O-ACETYLESTERASE"/>
    <property type="match status" value="1"/>
</dbReference>
<comment type="caution">
    <text evidence="4">The sequence shown here is derived from an EMBL/GenBank/DDBJ whole genome shotgun (WGS) entry which is preliminary data.</text>
</comment>
<dbReference type="InterPro" id="IPR039329">
    <property type="entry name" value="SIAE"/>
</dbReference>
<dbReference type="InterPro" id="IPR005181">
    <property type="entry name" value="SASA"/>
</dbReference>
<dbReference type="GO" id="GO:0001681">
    <property type="term" value="F:sialate O-acetylesterase activity"/>
    <property type="evidence" value="ECO:0007669"/>
    <property type="project" value="InterPro"/>
</dbReference>